<dbReference type="GO" id="GO:0015556">
    <property type="term" value="F:C4-dicarboxylate transmembrane transporter activity"/>
    <property type="evidence" value="ECO:0007669"/>
    <property type="project" value="InterPro"/>
</dbReference>
<name>A0A328BZN1_9PAST</name>
<evidence type="ECO:0000256" key="8">
    <source>
        <dbReference type="ARBA" id="ARBA00023136"/>
    </source>
</evidence>
<comment type="function">
    <text evidence="12">Responsible for the transport of C4-dicarboxylates.</text>
</comment>
<sequence length="440" mass="46603">MSAMFLIEFAVVLLCILIGARLGGIGLGVMGGLGLAVLSFGFGLKPAGLPIDVMFMIMAVVSAAAAMQAAGGLDYMIKIATNILRRNPKHITFIAPAVTWTFTFLAGTGHVAYSVLPVIAEVSRHNGIRPERPLSMAVIASQFAIVASPIAAAVVSVAAMIEPQGYSIGDILSVTIPATVLGIFCACLFVNKMGKELKDDPNYQRLLQDPEYVARNHADTNPTDIKISPTAKTSVGLFLFGALLVVFMGTFKELRPVFDGKSMGMAHTIEIVMLSVAALIMLICKPNGNAITQGSVFHAGMRAVIAIFGIAWMGDTLMDAHMTEVKDMVKGLVETAPWAFAFALFVLSVLVNSQGATVATLFPLGVALGIPVPVLIGVFVAVNGYFFVPNYGPIIASIDFDTTGTTKIGKYIFNHSFMLPGLLSMIFSLIIGLLLANVLL</sequence>
<feature type="transmembrane region" description="Helical" evidence="13">
    <location>
        <begin position="335"/>
        <end position="352"/>
    </location>
</feature>
<evidence type="ECO:0000256" key="1">
    <source>
        <dbReference type="ARBA" id="ARBA00004429"/>
    </source>
</evidence>
<feature type="transmembrane region" description="Helical" evidence="13">
    <location>
        <begin position="137"/>
        <end position="159"/>
    </location>
</feature>
<keyword evidence="4 12" id="KW-1003">Cell membrane</keyword>
<dbReference type="EMBL" id="PTPX01000001">
    <property type="protein sequence ID" value="RAL19818.1"/>
    <property type="molecule type" value="Genomic_DNA"/>
</dbReference>
<keyword evidence="6 13" id="KW-0812">Transmembrane</keyword>
<feature type="transmembrane region" description="Helical" evidence="13">
    <location>
        <begin position="263"/>
        <end position="284"/>
    </location>
</feature>
<evidence type="ECO:0000256" key="13">
    <source>
        <dbReference type="SAM" id="Phobius"/>
    </source>
</evidence>
<evidence type="ECO:0000256" key="12">
    <source>
        <dbReference type="PIRNR" id="PIRNR004539"/>
    </source>
</evidence>
<evidence type="ECO:0000256" key="5">
    <source>
        <dbReference type="ARBA" id="ARBA00022519"/>
    </source>
</evidence>
<comment type="catalytic activity">
    <reaction evidence="9">
        <text>L-aspartate(in) + succinate(out) = L-aspartate(out) + succinate(in)</text>
        <dbReference type="Rhea" id="RHEA:29343"/>
        <dbReference type="ChEBI" id="CHEBI:29991"/>
        <dbReference type="ChEBI" id="CHEBI:30031"/>
    </reaction>
    <physiologicalReaction direction="right-to-left" evidence="9">
        <dbReference type="Rhea" id="RHEA:29345"/>
    </physiologicalReaction>
</comment>
<evidence type="ECO:0000256" key="7">
    <source>
        <dbReference type="ARBA" id="ARBA00022989"/>
    </source>
</evidence>
<feature type="transmembrane region" description="Helical" evidence="13">
    <location>
        <begin position="6"/>
        <end position="37"/>
    </location>
</feature>
<comment type="caution">
    <text evidence="14">The sequence shown here is derived from an EMBL/GenBank/DDBJ whole genome shotgun (WGS) entry which is preliminary data.</text>
</comment>
<proteinExistence type="inferred from homology"/>
<evidence type="ECO:0000256" key="6">
    <source>
        <dbReference type="ARBA" id="ARBA00022692"/>
    </source>
</evidence>
<dbReference type="Pfam" id="PF03605">
    <property type="entry name" value="DcuA_DcuB"/>
    <property type="match status" value="1"/>
</dbReference>
<evidence type="ECO:0000256" key="2">
    <source>
        <dbReference type="ARBA" id="ARBA00006413"/>
    </source>
</evidence>
<dbReference type="RefSeq" id="WP_111748881.1">
    <property type="nucleotide sequence ID" value="NZ_PTPX01000001.1"/>
</dbReference>
<evidence type="ECO:0000256" key="4">
    <source>
        <dbReference type="ARBA" id="ARBA00022475"/>
    </source>
</evidence>
<feature type="transmembrane region" description="Helical" evidence="13">
    <location>
        <begin position="49"/>
        <end position="71"/>
    </location>
</feature>
<accession>A0A328BZN1</accession>
<comment type="similarity">
    <text evidence="2 12">Belongs to the DcuA/DcuB transporter (TC 2.A.13.1) family.</text>
</comment>
<dbReference type="NCBIfam" id="NF009136">
    <property type="entry name" value="PRK12489.1"/>
    <property type="match status" value="1"/>
</dbReference>
<gene>
    <name evidence="14" type="ORF">C5N92_00135</name>
</gene>
<feature type="transmembrane region" description="Helical" evidence="13">
    <location>
        <begin position="364"/>
        <end position="388"/>
    </location>
</feature>
<dbReference type="PANTHER" id="PTHR36106:SF1">
    <property type="entry name" value="ANAEROBIC C4-DICARBOXYLATE TRANSPORTER DCUB"/>
    <property type="match status" value="1"/>
</dbReference>
<keyword evidence="7 13" id="KW-1133">Transmembrane helix</keyword>
<dbReference type="NCBIfam" id="NF006927">
    <property type="entry name" value="PRK09412.1"/>
    <property type="match status" value="1"/>
</dbReference>
<keyword evidence="8 12" id="KW-0472">Membrane</keyword>
<feature type="transmembrane region" description="Helical" evidence="13">
    <location>
        <begin position="235"/>
        <end position="251"/>
    </location>
</feature>
<dbReference type="PIRSF" id="PIRSF004539">
    <property type="entry name" value="C4-dicrbxl_trns"/>
    <property type="match status" value="1"/>
</dbReference>
<evidence type="ECO:0000313" key="14">
    <source>
        <dbReference type="EMBL" id="RAL19818.1"/>
    </source>
</evidence>
<evidence type="ECO:0000256" key="9">
    <source>
        <dbReference type="ARBA" id="ARBA00034237"/>
    </source>
</evidence>
<comment type="catalytic activity">
    <reaction evidence="10">
        <text>(S)-malate(in) + succinate(out) = (S)-malate(out) + succinate(in)</text>
        <dbReference type="Rhea" id="RHEA:29327"/>
        <dbReference type="ChEBI" id="CHEBI:15589"/>
        <dbReference type="ChEBI" id="CHEBI:30031"/>
    </reaction>
    <physiologicalReaction direction="right-to-left" evidence="10">
        <dbReference type="Rhea" id="RHEA:29329"/>
    </physiologicalReaction>
</comment>
<keyword evidence="3 12" id="KW-0813">Transport</keyword>
<reference evidence="15" key="1">
    <citation type="submission" date="2018-02" db="EMBL/GenBank/DDBJ databases">
        <title>Glaesserella australis sp. nov., isolated from the lungs of pigs.</title>
        <authorList>
            <person name="Turni C."/>
            <person name="Christensen H."/>
        </authorList>
    </citation>
    <scope>NUCLEOTIDE SEQUENCE [LARGE SCALE GENOMIC DNA]</scope>
    <source>
        <strain evidence="15">HS4635</strain>
    </source>
</reference>
<evidence type="ECO:0000256" key="10">
    <source>
        <dbReference type="ARBA" id="ARBA00034284"/>
    </source>
</evidence>
<evidence type="ECO:0000256" key="11">
    <source>
        <dbReference type="ARBA" id="ARBA00034287"/>
    </source>
</evidence>
<evidence type="ECO:0000256" key="3">
    <source>
        <dbReference type="ARBA" id="ARBA00022448"/>
    </source>
</evidence>
<protein>
    <recommendedName>
        <fullName evidence="12">C4-dicarboxylate transporter</fullName>
    </recommendedName>
</protein>
<dbReference type="Proteomes" id="UP000248689">
    <property type="component" value="Unassembled WGS sequence"/>
</dbReference>
<comment type="subcellular location">
    <subcellularLocation>
        <location evidence="1 12">Cell inner membrane</location>
        <topology evidence="1 12">Multi-pass membrane protein</topology>
    </subcellularLocation>
</comment>
<feature type="transmembrane region" description="Helical" evidence="13">
    <location>
        <begin position="91"/>
        <end position="116"/>
    </location>
</feature>
<feature type="transmembrane region" description="Helical" evidence="13">
    <location>
        <begin position="417"/>
        <end position="439"/>
    </location>
</feature>
<evidence type="ECO:0000313" key="15">
    <source>
        <dbReference type="Proteomes" id="UP000248689"/>
    </source>
</evidence>
<dbReference type="AlphaFoldDB" id="A0A328BZN1"/>
<dbReference type="GO" id="GO:0005886">
    <property type="term" value="C:plasma membrane"/>
    <property type="evidence" value="ECO:0007669"/>
    <property type="project" value="UniProtKB-SubCell"/>
</dbReference>
<feature type="transmembrane region" description="Helical" evidence="13">
    <location>
        <begin position="296"/>
        <end position="315"/>
    </location>
</feature>
<dbReference type="OrthoDB" id="9770910at2"/>
<dbReference type="InterPro" id="IPR004668">
    <property type="entry name" value="Anaer_Dcu_memb_transpt"/>
</dbReference>
<organism evidence="14 15">
    <name type="scientific">Glaesserella australis</name>
    <dbReference type="NCBI Taxonomy" id="2094024"/>
    <lineage>
        <taxon>Bacteria</taxon>
        <taxon>Pseudomonadati</taxon>
        <taxon>Pseudomonadota</taxon>
        <taxon>Gammaproteobacteria</taxon>
        <taxon>Pasteurellales</taxon>
        <taxon>Pasteurellaceae</taxon>
        <taxon>Glaesserella</taxon>
    </lineage>
</organism>
<keyword evidence="5 12" id="KW-0997">Cell inner membrane</keyword>
<keyword evidence="15" id="KW-1185">Reference proteome</keyword>
<comment type="catalytic activity">
    <reaction evidence="11">
        <text>fumarate(in) + succinate(out) = fumarate(out) + succinate(in)</text>
        <dbReference type="Rhea" id="RHEA:29323"/>
        <dbReference type="ChEBI" id="CHEBI:29806"/>
        <dbReference type="ChEBI" id="CHEBI:30031"/>
    </reaction>
    <physiologicalReaction direction="right-to-left" evidence="11">
        <dbReference type="Rhea" id="RHEA:29325"/>
    </physiologicalReaction>
</comment>
<feature type="transmembrane region" description="Helical" evidence="13">
    <location>
        <begin position="171"/>
        <end position="190"/>
    </location>
</feature>
<dbReference type="PANTHER" id="PTHR36106">
    <property type="entry name" value="ANAEROBIC C4-DICARBOXYLATE TRANSPORTER DCUB"/>
    <property type="match status" value="1"/>
</dbReference>
<dbReference type="NCBIfam" id="TIGR00770">
    <property type="entry name" value="Dcu"/>
    <property type="match status" value="1"/>
</dbReference>